<reference evidence="2" key="2">
    <citation type="submission" date="2015-06" db="UniProtKB">
        <authorList>
            <consortium name="EnsemblPlants"/>
        </authorList>
    </citation>
    <scope>IDENTIFICATION</scope>
</reference>
<evidence type="ECO:0000256" key="1">
    <source>
        <dbReference type="SAM" id="MobiDB-lite"/>
    </source>
</evidence>
<evidence type="ECO:0000313" key="3">
    <source>
        <dbReference type="Proteomes" id="UP000008022"/>
    </source>
</evidence>
<feature type="region of interest" description="Disordered" evidence="1">
    <location>
        <begin position="1"/>
        <end position="68"/>
    </location>
</feature>
<reference evidence="3" key="1">
    <citation type="submission" date="2013-06" db="EMBL/GenBank/DDBJ databases">
        <authorList>
            <person name="Zhao Q."/>
        </authorList>
    </citation>
    <scope>NUCLEOTIDE SEQUENCE</scope>
    <source>
        <strain evidence="3">cv. W1943</strain>
    </source>
</reference>
<dbReference type="Proteomes" id="UP000008022">
    <property type="component" value="Unassembled WGS sequence"/>
</dbReference>
<sequence length="188" mass="20610">MDAATPPHLPTPTRHPVSPSLGIAVSHIFPPVLLPNPQSPSEDPCDLRPKSPRRRPALRSASSQRLSALSPNLSETQCRFVVVELVAPQPPRGRGAGRSRSLLVDPPANTTTNHLVHGHLLASHGCCSSAPPHLSSWRVGYTLVWDINNVPLPLLQIRCFFHSMRYTCEIFTFISHPVCFLAWVLAST</sequence>
<dbReference type="Gramene" id="ORUFI01G37140.1">
    <property type="protein sequence ID" value="ORUFI01G37140.1"/>
    <property type="gene ID" value="ORUFI01G37140"/>
</dbReference>
<proteinExistence type="predicted"/>
<protein>
    <submittedName>
        <fullName evidence="2">Uncharacterized protein</fullName>
    </submittedName>
</protein>
<organism evidence="2 3">
    <name type="scientific">Oryza rufipogon</name>
    <name type="common">Brownbeard rice</name>
    <name type="synonym">Asian wild rice</name>
    <dbReference type="NCBI Taxonomy" id="4529"/>
    <lineage>
        <taxon>Eukaryota</taxon>
        <taxon>Viridiplantae</taxon>
        <taxon>Streptophyta</taxon>
        <taxon>Embryophyta</taxon>
        <taxon>Tracheophyta</taxon>
        <taxon>Spermatophyta</taxon>
        <taxon>Magnoliopsida</taxon>
        <taxon>Liliopsida</taxon>
        <taxon>Poales</taxon>
        <taxon>Poaceae</taxon>
        <taxon>BOP clade</taxon>
        <taxon>Oryzoideae</taxon>
        <taxon>Oryzeae</taxon>
        <taxon>Oryzinae</taxon>
        <taxon>Oryza</taxon>
    </lineage>
</organism>
<keyword evidence="3" id="KW-1185">Reference proteome</keyword>
<dbReference type="EnsemblPlants" id="ORUFI01G37140.1">
    <property type="protein sequence ID" value="ORUFI01G37140.1"/>
    <property type="gene ID" value="ORUFI01G37140"/>
</dbReference>
<dbReference type="HOGENOM" id="CLU_1443235_0_0_1"/>
<evidence type="ECO:0000313" key="2">
    <source>
        <dbReference type="EnsemblPlants" id="ORUFI01G37140.1"/>
    </source>
</evidence>
<feature type="compositionally biased region" description="Low complexity" evidence="1">
    <location>
        <begin position="58"/>
        <end position="68"/>
    </location>
</feature>
<name>A0A0E0N3M0_ORYRU</name>
<accession>A0A0E0N3M0</accession>
<dbReference type="AlphaFoldDB" id="A0A0E0N3M0"/>